<dbReference type="PROSITE" id="PS50887">
    <property type="entry name" value="GGDEF"/>
    <property type="match status" value="1"/>
</dbReference>
<dbReference type="InterPro" id="IPR050469">
    <property type="entry name" value="Diguanylate_Cyclase"/>
</dbReference>
<dbReference type="Gene3D" id="3.30.70.270">
    <property type="match status" value="1"/>
</dbReference>
<evidence type="ECO:0000313" key="9">
    <source>
        <dbReference type="Proteomes" id="UP000029493"/>
    </source>
</evidence>
<dbReference type="NCBIfam" id="TIGR00254">
    <property type="entry name" value="GGDEF"/>
    <property type="match status" value="1"/>
</dbReference>
<accession>A0A089WJ40</accession>
<comment type="catalytic activity">
    <reaction evidence="4">
        <text>2 GTP = 3',3'-c-di-GMP + 2 diphosphate</text>
        <dbReference type="Rhea" id="RHEA:24898"/>
        <dbReference type="ChEBI" id="CHEBI:33019"/>
        <dbReference type="ChEBI" id="CHEBI:37565"/>
        <dbReference type="ChEBI" id="CHEBI:58805"/>
        <dbReference type="EC" id="2.7.7.65"/>
    </reaction>
</comment>
<comment type="subcellular location">
    <subcellularLocation>
        <location evidence="2">Cell inner membrane</location>
    </subcellularLocation>
</comment>
<dbReference type="SMART" id="SM00448">
    <property type="entry name" value="REC"/>
    <property type="match status" value="2"/>
</dbReference>
<dbReference type="FunFam" id="3.40.50.2300:FF:000346">
    <property type="entry name" value="Diguanylate cyclase response regulator"/>
    <property type="match status" value="1"/>
</dbReference>
<evidence type="ECO:0000256" key="3">
    <source>
        <dbReference type="ARBA" id="ARBA00012528"/>
    </source>
</evidence>
<dbReference type="SUPFAM" id="SSF55073">
    <property type="entry name" value="Nucleotide cyclase"/>
    <property type="match status" value="1"/>
</dbReference>
<dbReference type="RefSeq" id="WP_038411918.1">
    <property type="nucleotide sequence ID" value="NZ_CP009455.1"/>
</dbReference>
<dbReference type="OrthoDB" id="9812260at2"/>
<sequence>MNQPAVPNLDRLQQLCTQRVMQRIRHVLQIWQRLAHDGWAPGTVNALHDASQQLLQDAERFELPTQAKLARTLCQYLQPLYEQAAPLDEPSTAQMRSLLERLAHASLRRGEQFEEVPLPDLPRPAYILLQDREQAEHLAQQLAFYGTAAHALADANAFREALTERAPALVVMDVDFTGAGQGIGLAEQVRDVCTEPVALLFYCVDESDTASRLAALRAGGQGFLTGTVEASSLLEKIEQLEHPAHNEPLRVLIIDDSRTQARYSERLLNAVGIDTRVLTEPLQAMETLADFQPDLLILDMYMPTCTGPELAKVIRHNERYVSLPIIYLSAEDDLDKQLDALSEGGDDFLTKPVRSRQLISTVRNRAARARHLQTRLVRDSLTGLYNHTHILQLLEDCSTRARRGEQPLSFAMLDLDHFKRVNDQHGHPMGDRVLKTLALFLRQRLRRSDCIGRYGGEEFAVVMPNTELDAAHGVLDEIRQRFADLHFPAQRQQLQCTFSAGVVMLTGDMDVMELASAADQALYAAKHGGRNRVEKADR</sequence>
<dbReference type="InterPro" id="IPR011006">
    <property type="entry name" value="CheY-like_superfamily"/>
</dbReference>
<protein>
    <recommendedName>
        <fullName evidence="3">diguanylate cyclase</fullName>
        <ecNumber evidence="3">2.7.7.65</ecNumber>
    </recommendedName>
</protein>
<dbReference type="InterPro" id="IPR001789">
    <property type="entry name" value="Sig_transdc_resp-reg_receiver"/>
</dbReference>
<dbReference type="STRING" id="157783.LK03_08580"/>
<comment type="cofactor">
    <cofactor evidence="1">
        <name>Mg(2+)</name>
        <dbReference type="ChEBI" id="CHEBI:18420"/>
    </cofactor>
</comment>
<evidence type="ECO:0000259" key="6">
    <source>
        <dbReference type="PROSITE" id="PS50110"/>
    </source>
</evidence>
<dbReference type="InterPro" id="IPR029787">
    <property type="entry name" value="Nucleotide_cyclase"/>
</dbReference>
<feature type="domain" description="Response regulatory" evidence="6">
    <location>
        <begin position="124"/>
        <end position="241"/>
    </location>
</feature>
<evidence type="ECO:0000256" key="1">
    <source>
        <dbReference type="ARBA" id="ARBA00001946"/>
    </source>
</evidence>
<gene>
    <name evidence="8" type="ORF">LK03_08580</name>
</gene>
<dbReference type="GO" id="GO:0005886">
    <property type="term" value="C:plasma membrane"/>
    <property type="evidence" value="ECO:0007669"/>
    <property type="project" value="UniProtKB-SubCell"/>
</dbReference>
<name>A0A089WJ40_9PSED</name>
<feature type="domain" description="GGDEF" evidence="7">
    <location>
        <begin position="406"/>
        <end position="538"/>
    </location>
</feature>
<reference evidence="8 9" key="1">
    <citation type="submission" date="2014-09" db="EMBL/GenBank/DDBJ databases">
        <authorList>
            <person name="Chan K.-G."/>
        </authorList>
    </citation>
    <scope>NUCLEOTIDE SEQUENCE [LARGE SCALE GENOMIC DNA]</scope>
    <source>
        <strain evidence="8 9">ND07</strain>
    </source>
</reference>
<dbReference type="GO" id="GO:0043709">
    <property type="term" value="P:cell adhesion involved in single-species biofilm formation"/>
    <property type="evidence" value="ECO:0007669"/>
    <property type="project" value="TreeGrafter"/>
</dbReference>
<proteinExistence type="predicted"/>
<dbReference type="eggNOG" id="COG3706">
    <property type="taxonomic scope" value="Bacteria"/>
</dbReference>
<dbReference type="EC" id="2.7.7.65" evidence="3"/>
<dbReference type="Pfam" id="PF00990">
    <property type="entry name" value="GGDEF"/>
    <property type="match status" value="1"/>
</dbReference>
<dbReference type="InterPro" id="IPR043128">
    <property type="entry name" value="Rev_trsase/Diguanyl_cyclase"/>
</dbReference>
<keyword evidence="9" id="KW-1185">Reference proteome</keyword>
<evidence type="ECO:0000256" key="2">
    <source>
        <dbReference type="ARBA" id="ARBA00004533"/>
    </source>
</evidence>
<dbReference type="FunFam" id="3.30.70.270:FF:000001">
    <property type="entry name" value="Diguanylate cyclase domain protein"/>
    <property type="match status" value="1"/>
</dbReference>
<feature type="modified residue" description="4-aspartylphosphate" evidence="5">
    <location>
        <position position="299"/>
    </location>
</feature>
<dbReference type="KEGG" id="psw:LK03_08580"/>
<dbReference type="EMBL" id="CP009455">
    <property type="protein sequence ID" value="AIR89330.1"/>
    <property type="molecule type" value="Genomic_DNA"/>
</dbReference>
<feature type="modified residue" description="4-aspartylphosphate" evidence="5">
    <location>
        <position position="173"/>
    </location>
</feature>
<dbReference type="PANTHER" id="PTHR45138">
    <property type="entry name" value="REGULATORY COMPONENTS OF SENSORY TRANSDUCTION SYSTEM"/>
    <property type="match status" value="1"/>
</dbReference>
<dbReference type="GO" id="GO:0052621">
    <property type="term" value="F:diguanylate cyclase activity"/>
    <property type="evidence" value="ECO:0007669"/>
    <property type="project" value="UniProtKB-EC"/>
</dbReference>
<dbReference type="PANTHER" id="PTHR45138:SF9">
    <property type="entry name" value="DIGUANYLATE CYCLASE DGCM-RELATED"/>
    <property type="match status" value="1"/>
</dbReference>
<organism evidence="8 9">
    <name type="scientific">Pseudomonas cremoricolorata</name>
    <dbReference type="NCBI Taxonomy" id="157783"/>
    <lineage>
        <taxon>Bacteria</taxon>
        <taxon>Pseudomonadati</taxon>
        <taxon>Pseudomonadota</taxon>
        <taxon>Gammaproteobacteria</taxon>
        <taxon>Pseudomonadales</taxon>
        <taxon>Pseudomonadaceae</taxon>
        <taxon>Pseudomonas</taxon>
    </lineage>
</organism>
<evidence type="ECO:0000259" key="7">
    <source>
        <dbReference type="PROSITE" id="PS50887"/>
    </source>
</evidence>
<evidence type="ECO:0000256" key="4">
    <source>
        <dbReference type="ARBA" id="ARBA00034247"/>
    </source>
</evidence>
<dbReference type="CDD" id="cd01949">
    <property type="entry name" value="GGDEF"/>
    <property type="match status" value="1"/>
</dbReference>
<evidence type="ECO:0000313" key="8">
    <source>
        <dbReference type="EMBL" id="AIR89330.1"/>
    </source>
</evidence>
<dbReference type="Gene3D" id="3.40.50.2300">
    <property type="match status" value="2"/>
</dbReference>
<dbReference type="PROSITE" id="PS50110">
    <property type="entry name" value="RESPONSE_REGULATORY"/>
    <property type="match status" value="2"/>
</dbReference>
<dbReference type="GO" id="GO:0000160">
    <property type="term" value="P:phosphorelay signal transduction system"/>
    <property type="evidence" value="ECO:0007669"/>
    <property type="project" value="InterPro"/>
</dbReference>
<dbReference type="SMART" id="SM00267">
    <property type="entry name" value="GGDEF"/>
    <property type="match status" value="1"/>
</dbReference>
<dbReference type="Pfam" id="PF00072">
    <property type="entry name" value="Response_reg"/>
    <property type="match status" value="1"/>
</dbReference>
<dbReference type="InterPro" id="IPR000160">
    <property type="entry name" value="GGDEF_dom"/>
</dbReference>
<dbReference type="AlphaFoldDB" id="A0A089WJ40"/>
<keyword evidence="5" id="KW-0597">Phosphoprotein</keyword>
<evidence type="ECO:0000256" key="5">
    <source>
        <dbReference type="PROSITE-ProRule" id="PRU00169"/>
    </source>
</evidence>
<feature type="domain" description="Response regulatory" evidence="6">
    <location>
        <begin position="250"/>
        <end position="366"/>
    </location>
</feature>
<dbReference type="GO" id="GO:1902201">
    <property type="term" value="P:negative regulation of bacterial-type flagellum-dependent cell motility"/>
    <property type="evidence" value="ECO:0007669"/>
    <property type="project" value="TreeGrafter"/>
</dbReference>
<dbReference type="CDD" id="cd00156">
    <property type="entry name" value="REC"/>
    <property type="match status" value="1"/>
</dbReference>
<dbReference type="Proteomes" id="UP000029493">
    <property type="component" value="Chromosome"/>
</dbReference>
<dbReference type="SUPFAM" id="SSF52172">
    <property type="entry name" value="CheY-like"/>
    <property type="match status" value="2"/>
</dbReference>